<dbReference type="InterPro" id="IPR014721">
    <property type="entry name" value="Ribsml_uS5_D2-typ_fold_subgr"/>
</dbReference>
<comment type="caution">
    <text evidence="4">The sequence shown here is derived from an EMBL/GenBank/DDBJ whole genome shotgun (WGS) entry which is preliminary data.</text>
</comment>
<dbReference type="SUPFAM" id="SSF52540">
    <property type="entry name" value="P-loop containing nucleoside triphosphate hydrolases"/>
    <property type="match status" value="1"/>
</dbReference>
<feature type="domain" description="AAA+ ATPase" evidence="3">
    <location>
        <begin position="209"/>
        <end position="392"/>
    </location>
</feature>
<dbReference type="InterPro" id="IPR025158">
    <property type="entry name" value="Mg_chelat-rel_C"/>
</dbReference>
<evidence type="ECO:0000256" key="2">
    <source>
        <dbReference type="SAM" id="MobiDB-lite"/>
    </source>
</evidence>
<evidence type="ECO:0000259" key="3">
    <source>
        <dbReference type="SMART" id="SM00382"/>
    </source>
</evidence>
<accession>A0ABU8E2T0</accession>
<evidence type="ECO:0000313" key="4">
    <source>
        <dbReference type="EMBL" id="MEI4277957.1"/>
    </source>
</evidence>
<dbReference type="InterPro" id="IPR000523">
    <property type="entry name" value="Mg_chelatse_chII-like_cat_dom"/>
</dbReference>
<evidence type="ECO:0000256" key="1">
    <source>
        <dbReference type="ARBA" id="ARBA00006354"/>
    </source>
</evidence>
<dbReference type="Proteomes" id="UP001373496">
    <property type="component" value="Unassembled WGS sequence"/>
</dbReference>
<comment type="similarity">
    <text evidence="1">Belongs to the Mg-chelatase subunits D/I family. ComM subfamily.</text>
</comment>
<dbReference type="InterPro" id="IPR027417">
    <property type="entry name" value="P-loop_NTPase"/>
</dbReference>
<dbReference type="SUPFAM" id="SSF54211">
    <property type="entry name" value="Ribosomal protein S5 domain 2-like"/>
    <property type="match status" value="1"/>
</dbReference>
<evidence type="ECO:0000313" key="5">
    <source>
        <dbReference type="Proteomes" id="UP001373496"/>
    </source>
</evidence>
<dbReference type="InterPro" id="IPR020568">
    <property type="entry name" value="Ribosomal_Su5_D2-typ_SF"/>
</dbReference>
<dbReference type="CDD" id="cd00009">
    <property type="entry name" value="AAA"/>
    <property type="match status" value="1"/>
</dbReference>
<dbReference type="EMBL" id="JBAPLV010000004">
    <property type="protein sequence ID" value="MEI4277957.1"/>
    <property type="molecule type" value="Genomic_DNA"/>
</dbReference>
<proteinExistence type="inferred from homology"/>
<feature type="region of interest" description="Disordered" evidence="2">
    <location>
        <begin position="174"/>
        <end position="194"/>
    </location>
</feature>
<dbReference type="PANTHER" id="PTHR32039:SF7">
    <property type="entry name" value="COMPETENCE PROTEIN COMM"/>
    <property type="match status" value="1"/>
</dbReference>
<dbReference type="Gene3D" id="3.30.230.10">
    <property type="match status" value="1"/>
</dbReference>
<gene>
    <name evidence="4" type="ORF">UXQ13_05715</name>
</gene>
<dbReference type="InterPro" id="IPR004482">
    <property type="entry name" value="Mg_chelat-rel"/>
</dbReference>
<dbReference type="InterPro" id="IPR003593">
    <property type="entry name" value="AAA+_ATPase"/>
</dbReference>
<dbReference type="NCBIfam" id="TIGR00368">
    <property type="entry name" value="YifB family Mg chelatase-like AAA ATPase"/>
    <property type="match status" value="1"/>
</dbReference>
<dbReference type="SMART" id="SM00382">
    <property type="entry name" value="AAA"/>
    <property type="match status" value="1"/>
</dbReference>
<dbReference type="PANTHER" id="PTHR32039">
    <property type="entry name" value="MAGNESIUM-CHELATASE SUBUNIT CHLI"/>
    <property type="match status" value="1"/>
</dbReference>
<reference evidence="4 5" key="1">
    <citation type="submission" date="2024-03" db="EMBL/GenBank/DDBJ databases">
        <title>Draft genome sequence of Klenkia terrae.</title>
        <authorList>
            <person name="Duangmal K."/>
            <person name="Chantavorakit T."/>
        </authorList>
    </citation>
    <scope>NUCLEOTIDE SEQUENCE [LARGE SCALE GENOMIC DNA]</scope>
    <source>
        <strain evidence="4 5">JCM 17786</strain>
    </source>
</reference>
<dbReference type="Pfam" id="PF13335">
    <property type="entry name" value="Mg_chelatase_C"/>
    <property type="match status" value="1"/>
</dbReference>
<protein>
    <submittedName>
        <fullName evidence="4">YifB family Mg chelatase-like AAA ATPase</fullName>
    </submittedName>
</protein>
<dbReference type="InterPro" id="IPR045006">
    <property type="entry name" value="CHLI-like"/>
</dbReference>
<name>A0ABU8E2T0_9ACTN</name>
<sequence length="505" mass="51877">MLARTWSVGLAGVTGTPVEVEVDNAQGLPGIALVGLPDAVVRQSLDRVRAALGNVGHALPQRKFTIGLSPASMPKQGSGFDLAIAVGLLAACQVVPRTGLDDLVFLGELGLDGSVREVRGVLPAVLAASRTGRTRVVVARANADEASLVPGVEVLAVGELAEVLAHLAGRVRVAPHRRRPGGPPAPGPDLSDVVGQATGRRALEVAAAGGHHLFLSGPPGAGKTMLAERLPGLLPALADDLATEVTAIASVAGTLPPGAPLITRPPFEAPHHSATAVSLVGGGSGQIRPGALSRAHAGVLFLDEAPEFPRAVLDTLRQPLERGTVTIHRAHGSATFPCRSQLVLAANPCPCASPAGDASCTCGSVERRRYAARLSGPLLDRVDLRVQLPPVTRAGWLDGRTTPESTAAVATRVEQARAAAADRLAGTGLRTTAEVPGRLLRERWPVPRGALQLAERALERGALSVRGLDRVIRVSWTIADLAGRAVPGADDVAEALGLRLTGAAA</sequence>
<dbReference type="Gene3D" id="3.40.50.300">
    <property type="entry name" value="P-loop containing nucleotide triphosphate hydrolases"/>
    <property type="match status" value="1"/>
</dbReference>
<dbReference type="Pfam" id="PF13541">
    <property type="entry name" value="ChlI"/>
    <property type="match status" value="1"/>
</dbReference>
<keyword evidence="5" id="KW-1185">Reference proteome</keyword>
<dbReference type="RefSeq" id="WP_336391924.1">
    <property type="nucleotide sequence ID" value="NZ_JBAPLV010000004.1"/>
</dbReference>
<organism evidence="4 5">
    <name type="scientific">Klenkia terrae</name>
    <dbReference type="NCBI Taxonomy" id="1052259"/>
    <lineage>
        <taxon>Bacteria</taxon>
        <taxon>Bacillati</taxon>
        <taxon>Actinomycetota</taxon>
        <taxon>Actinomycetes</taxon>
        <taxon>Geodermatophilales</taxon>
        <taxon>Geodermatophilaceae</taxon>
        <taxon>Klenkia</taxon>
    </lineage>
</organism>
<dbReference type="Pfam" id="PF01078">
    <property type="entry name" value="Mg_chelatase"/>
    <property type="match status" value="1"/>
</dbReference>